<comment type="caution">
    <text evidence="3">The sequence shown here is derived from an EMBL/GenBank/DDBJ whole genome shotgun (WGS) entry which is preliminary data.</text>
</comment>
<gene>
    <name evidence="3" type="ORF">D3Z33_07935</name>
</gene>
<organism evidence="3 4">
    <name type="scientific">Senegalia massiliensis</name>
    <dbReference type="NCBI Taxonomy" id="1720316"/>
    <lineage>
        <taxon>Bacteria</taxon>
        <taxon>Bacillati</taxon>
        <taxon>Bacillota</taxon>
        <taxon>Clostridia</taxon>
        <taxon>Eubacteriales</taxon>
        <taxon>Clostridiaceae</taxon>
        <taxon>Senegalia</taxon>
    </lineage>
</organism>
<sequence length="147" mass="17414">MKKIRVWDLSILFLGIGIGIILSVAIFYYNPVVKYRDYSDDQIVEKYTEIKLKEQRESEKNNNKNNNKKDEEKNIEDDIKKLEFNIEKGQSLDTIIDNLYSKKVIDNKESFLDRLKVREVTGKIQYGTYNIELPIDYDDLIDKIIIK</sequence>
<dbReference type="EMBL" id="QXXA01000007">
    <property type="protein sequence ID" value="NBI06790.1"/>
    <property type="molecule type" value="Genomic_DNA"/>
</dbReference>
<evidence type="ECO:0008006" key="5">
    <source>
        <dbReference type="Google" id="ProtNLM"/>
    </source>
</evidence>
<keyword evidence="1" id="KW-0175">Coiled coil</keyword>
<protein>
    <recommendedName>
        <fullName evidence="5">Endolytic transglycosylase MltG</fullName>
    </recommendedName>
</protein>
<name>A0A845QXB7_9CLOT</name>
<dbReference type="OrthoDB" id="1957545at2"/>
<evidence type="ECO:0000313" key="4">
    <source>
        <dbReference type="Proteomes" id="UP000467132"/>
    </source>
</evidence>
<proteinExistence type="predicted"/>
<dbReference type="Proteomes" id="UP000467132">
    <property type="component" value="Unassembled WGS sequence"/>
</dbReference>
<evidence type="ECO:0000256" key="2">
    <source>
        <dbReference type="SAM" id="Phobius"/>
    </source>
</evidence>
<evidence type="ECO:0000313" key="3">
    <source>
        <dbReference type="EMBL" id="NBI06790.1"/>
    </source>
</evidence>
<keyword evidence="2" id="KW-1133">Transmembrane helix</keyword>
<dbReference type="RefSeq" id="WP_160197259.1">
    <property type="nucleotide sequence ID" value="NZ_QXXA01000007.1"/>
</dbReference>
<keyword evidence="4" id="KW-1185">Reference proteome</keyword>
<keyword evidence="2" id="KW-0812">Transmembrane</keyword>
<accession>A0A845QXB7</accession>
<keyword evidence="2" id="KW-0472">Membrane</keyword>
<feature type="transmembrane region" description="Helical" evidence="2">
    <location>
        <begin position="7"/>
        <end position="29"/>
    </location>
</feature>
<feature type="coiled-coil region" evidence="1">
    <location>
        <begin position="53"/>
        <end position="85"/>
    </location>
</feature>
<dbReference type="AlphaFoldDB" id="A0A845QXB7"/>
<reference evidence="3 4" key="1">
    <citation type="submission" date="2018-08" db="EMBL/GenBank/DDBJ databases">
        <title>Murine metabolic-syndrome-specific gut microbial biobank.</title>
        <authorList>
            <person name="Liu C."/>
        </authorList>
    </citation>
    <scope>NUCLEOTIDE SEQUENCE [LARGE SCALE GENOMIC DNA]</scope>
    <source>
        <strain evidence="3 4">583</strain>
    </source>
</reference>
<dbReference type="Gene3D" id="3.30.1490.480">
    <property type="entry name" value="Endolytic murein transglycosylase"/>
    <property type="match status" value="1"/>
</dbReference>
<evidence type="ECO:0000256" key="1">
    <source>
        <dbReference type="SAM" id="Coils"/>
    </source>
</evidence>